<evidence type="ECO:0000313" key="3">
    <source>
        <dbReference type="Proteomes" id="UP001054945"/>
    </source>
</evidence>
<evidence type="ECO:0000256" key="1">
    <source>
        <dbReference type="SAM" id="MobiDB-lite"/>
    </source>
</evidence>
<name>A0AAV4P5R2_CAEEX</name>
<comment type="caution">
    <text evidence="2">The sequence shown here is derived from an EMBL/GenBank/DDBJ whole genome shotgun (WGS) entry which is preliminary data.</text>
</comment>
<dbReference type="EMBL" id="BPLR01021501">
    <property type="protein sequence ID" value="GIX90492.1"/>
    <property type="molecule type" value="Genomic_DNA"/>
</dbReference>
<dbReference type="Proteomes" id="UP001054945">
    <property type="component" value="Unassembled WGS sequence"/>
</dbReference>
<accession>A0AAV4P5R2</accession>
<reference evidence="2 3" key="1">
    <citation type="submission" date="2021-06" db="EMBL/GenBank/DDBJ databases">
        <title>Caerostris extrusa draft genome.</title>
        <authorList>
            <person name="Kono N."/>
            <person name="Arakawa K."/>
        </authorList>
    </citation>
    <scope>NUCLEOTIDE SEQUENCE [LARGE SCALE GENOMIC DNA]</scope>
</reference>
<proteinExistence type="predicted"/>
<gene>
    <name evidence="2" type="ORF">CEXT_344791</name>
</gene>
<keyword evidence="3" id="KW-1185">Reference proteome</keyword>
<sequence length="69" mass="7799">MPHATDQREPNFAVASRCCAEIKCLWAKADLFRQLPVTHLGRWILGDDDSKKAGTRPKRPTSPSQFLHP</sequence>
<evidence type="ECO:0000313" key="2">
    <source>
        <dbReference type="EMBL" id="GIX90492.1"/>
    </source>
</evidence>
<feature type="region of interest" description="Disordered" evidence="1">
    <location>
        <begin position="46"/>
        <end position="69"/>
    </location>
</feature>
<dbReference type="AlphaFoldDB" id="A0AAV4P5R2"/>
<protein>
    <submittedName>
        <fullName evidence="2">Uncharacterized protein</fullName>
    </submittedName>
</protein>
<organism evidence="2 3">
    <name type="scientific">Caerostris extrusa</name>
    <name type="common">Bark spider</name>
    <name type="synonym">Caerostris bankana</name>
    <dbReference type="NCBI Taxonomy" id="172846"/>
    <lineage>
        <taxon>Eukaryota</taxon>
        <taxon>Metazoa</taxon>
        <taxon>Ecdysozoa</taxon>
        <taxon>Arthropoda</taxon>
        <taxon>Chelicerata</taxon>
        <taxon>Arachnida</taxon>
        <taxon>Araneae</taxon>
        <taxon>Araneomorphae</taxon>
        <taxon>Entelegynae</taxon>
        <taxon>Araneoidea</taxon>
        <taxon>Araneidae</taxon>
        <taxon>Caerostris</taxon>
    </lineage>
</organism>